<dbReference type="InterPro" id="IPR011050">
    <property type="entry name" value="Pectin_lyase_fold/virulence"/>
</dbReference>
<dbReference type="EMBL" id="JAGZMZ010000026">
    <property type="protein sequence ID" value="MBS4884855.1"/>
    <property type="molecule type" value="Genomic_DNA"/>
</dbReference>
<comment type="caution">
    <text evidence="3">The sequence shown here is derived from an EMBL/GenBank/DDBJ whole genome shotgun (WGS) entry which is preliminary data.</text>
</comment>
<feature type="region of interest" description="Disordered" evidence="1">
    <location>
        <begin position="427"/>
        <end position="465"/>
    </location>
</feature>
<sequence length="495" mass="53368">MKKCLAYMMLAALTVGMTVSGGYVKAEEKGIEQGSKIDEAAVVETKTSDEAVEGVKPEDTSANDVVQELVDDPSSDAAVKDNGVAMIGDTAYATLKDAISNVKAGETILLTKDVMDAEGIAVTGDKDFTIDFNGKTYTVVGPGAGSSSTETNCFQLLKGSKITFKNGTINVGQNASKNNIKRIIQNYADLTLEDMTFETANLNEYEDYALSFNNGNIIFKGNTNIYTSNPEVIAFDVCQFGSGEYPSLNVTFDETFMGTISGKIVYDSPNAETHKLVIKGNGSFGGIDASKGNEEIAKEAVEVFGGSFSESVEEYLAGNLNAELKKAVEAYPYSYYTSVEEALGHADAGDVIKDLNVGNEGEKVFNITLDYGYENKVVTVQETSITLFELQREGYNFLGWFVGEEKYPLEEVQVTDDVTFVAKWEKQQTPGTDPEDKPDSEQGNGQGSILTPKPEVNDTTSPNTGDTTTVVGYMAAMVVAIGIMLIALRRKQKSN</sequence>
<evidence type="ECO:0000256" key="2">
    <source>
        <dbReference type="SAM" id="Phobius"/>
    </source>
</evidence>
<dbReference type="NCBIfam" id="TIGR01167">
    <property type="entry name" value="LPXTG_anchor"/>
    <property type="match status" value="1"/>
</dbReference>
<keyword evidence="2" id="KW-0812">Transmembrane</keyword>
<dbReference type="AlphaFoldDB" id="A0A942WCM1"/>
<gene>
    <name evidence="3" type="ORF">KHZ85_08850</name>
</gene>
<dbReference type="Proteomes" id="UP000753219">
    <property type="component" value="Unassembled WGS sequence"/>
</dbReference>
<dbReference type="Gene3D" id="2.60.40.4270">
    <property type="entry name" value="Listeria-Bacteroides repeat domain"/>
    <property type="match status" value="1"/>
</dbReference>
<keyword evidence="2" id="KW-0472">Membrane</keyword>
<evidence type="ECO:0000256" key="1">
    <source>
        <dbReference type="SAM" id="MobiDB-lite"/>
    </source>
</evidence>
<proteinExistence type="predicted"/>
<dbReference type="InterPro" id="IPR042229">
    <property type="entry name" value="Listeria/Bacterioides_rpt_sf"/>
</dbReference>
<protein>
    <submittedName>
        <fullName evidence="3">LPXTG cell wall anchor domain-containing protein</fullName>
    </submittedName>
</protein>
<feature type="transmembrane region" description="Helical" evidence="2">
    <location>
        <begin position="470"/>
        <end position="488"/>
    </location>
</feature>
<dbReference type="SUPFAM" id="SSF51126">
    <property type="entry name" value="Pectin lyase-like"/>
    <property type="match status" value="1"/>
</dbReference>
<name>A0A942WCM1_9FIRM</name>
<evidence type="ECO:0000313" key="4">
    <source>
        <dbReference type="Proteomes" id="UP000753219"/>
    </source>
</evidence>
<dbReference type="RefSeq" id="WP_278640641.1">
    <property type="nucleotide sequence ID" value="NZ_JAGZMZ010000026.1"/>
</dbReference>
<accession>A0A942WCM1</accession>
<keyword evidence="2" id="KW-1133">Transmembrane helix</keyword>
<evidence type="ECO:0000313" key="3">
    <source>
        <dbReference type="EMBL" id="MBS4884855.1"/>
    </source>
</evidence>
<reference evidence="3" key="1">
    <citation type="submission" date="2021-02" db="EMBL/GenBank/DDBJ databases">
        <title>Infant gut strain persistence is associated with maternal origin, phylogeny, and functional potential including surface adhesion and iron acquisition.</title>
        <authorList>
            <person name="Lou Y.C."/>
        </authorList>
    </citation>
    <scope>NUCLEOTIDE SEQUENCE</scope>
    <source>
        <strain evidence="3">L3_108_103G1_dasL3_108_103G1_concoct_2</strain>
    </source>
</reference>
<organism evidence="3 4">
    <name type="scientific">Amedibacillus dolichus</name>
    <dbReference type="NCBI Taxonomy" id="31971"/>
    <lineage>
        <taxon>Bacteria</taxon>
        <taxon>Bacillati</taxon>
        <taxon>Bacillota</taxon>
        <taxon>Erysipelotrichia</taxon>
        <taxon>Erysipelotrichales</taxon>
        <taxon>Erysipelotrichaceae</taxon>
        <taxon>Amedibacillus</taxon>
    </lineage>
</organism>